<proteinExistence type="predicted"/>
<accession>A0AAW5K7F1</accession>
<evidence type="ECO:0000313" key="2">
    <source>
        <dbReference type="EMBL" id="MCQ4814237.1"/>
    </source>
</evidence>
<organism evidence="2 3">
    <name type="scientific">Cloacibacillus evryensis</name>
    <dbReference type="NCBI Taxonomy" id="508460"/>
    <lineage>
        <taxon>Bacteria</taxon>
        <taxon>Thermotogati</taxon>
        <taxon>Synergistota</taxon>
        <taxon>Synergistia</taxon>
        <taxon>Synergistales</taxon>
        <taxon>Synergistaceae</taxon>
        <taxon>Cloacibacillus</taxon>
    </lineage>
</organism>
<gene>
    <name evidence="2" type="ORF">NE630_07310</name>
</gene>
<dbReference type="GO" id="GO:0005198">
    <property type="term" value="F:structural molecule activity"/>
    <property type="evidence" value="ECO:0007669"/>
    <property type="project" value="InterPro"/>
</dbReference>
<evidence type="ECO:0000313" key="3">
    <source>
        <dbReference type="Proteomes" id="UP001205919"/>
    </source>
</evidence>
<keyword evidence="3" id="KW-1185">Reference proteome</keyword>
<reference evidence="2 3" key="1">
    <citation type="submission" date="2022-06" db="EMBL/GenBank/DDBJ databases">
        <title>Isolation of gut microbiota from human fecal samples.</title>
        <authorList>
            <person name="Pamer E.G."/>
            <person name="Barat B."/>
            <person name="Waligurski E."/>
            <person name="Medina S."/>
            <person name="Paddock L."/>
            <person name="Mostad J."/>
        </authorList>
    </citation>
    <scope>NUCLEOTIDE SEQUENCE [LARGE SCALE GENOMIC DNA]</scope>
    <source>
        <strain evidence="2 3">DFI.9.90</strain>
    </source>
</reference>
<dbReference type="Pfam" id="PF05136">
    <property type="entry name" value="Phage_portal_2"/>
    <property type="match status" value="1"/>
</dbReference>
<feature type="region of interest" description="Disordered" evidence="1">
    <location>
        <begin position="487"/>
        <end position="521"/>
    </location>
</feature>
<dbReference type="NCBIfam" id="TIGR01539">
    <property type="entry name" value="portal_lambda"/>
    <property type="match status" value="1"/>
</dbReference>
<comment type="caution">
    <text evidence="2">The sequence shown here is derived from an EMBL/GenBank/DDBJ whole genome shotgun (WGS) entry which is preliminary data.</text>
</comment>
<dbReference type="RefSeq" id="WP_256181805.1">
    <property type="nucleotide sequence ID" value="NZ_DBEWVB010000124.1"/>
</dbReference>
<sequence>MSELTYLDRFIGWLSPERGVRRAEYRMELRSYDAARRDPQGGNWYPLQNATPEMTDAPHRSIVRARMRDMERNGDVTEGIIDAFVRNVVECGFGLEAQVMNTRGKPLDAINDRIEEIWKKWALGKNCDITGDSSFGELLEMVLRRWEVDGEIFILKVVDPDGYLPLKLQLIEPDMLAEDVFQSNGHYVFGGIEVDEHMKAVAYHFRPDPLPYFRDQTVIRYPREAVIHIHSKKRPQQTRSLPDMAVCTERVRNIQEYVTNELEASRTAAAITAFIMKNKGAAGNGIGNPMGGRGEKTKRLEEIRRGQLNYLSKDEEVAFPTPGRPNVNASGFVSFLIRMISMSRGLSYETASRDISQVNYSSFRGGQLEDRKTFRRKQRKLITDFCDTVYEWFIEAAILSGKLSLPGYFEDEGTRERYLAHKWNTPGWKWVDPQKEAAGIEKQLALGITTLSEVCGEQGKDWYELMKQRKAEIEAAKELGINLSWFGGKETTSPEEYEKLMDEKDDSSEKKEEGKNEDEDE</sequence>
<dbReference type="AlphaFoldDB" id="A0AAW5K7F1"/>
<dbReference type="InterPro" id="IPR006429">
    <property type="entry name" value="Phage_lambda_portal"/>
</dbReference>
<evidence type="ECO:0000256" key="1">
    <source>
        <dbReference type="SAM" id="MobiDB-lite"/>
    </source>
</evidence>
<dbReference type="GO" id="GO:0019068">
    <property type="term" value="P:virion assembly"/>
    <property type="evidence" value="ECO:0007669"/>
    <property type="project" value="InterPro"/>
</dbReference>
<name>A0AAW5K7F1_9BACT</name>
<protein>
    <submittedName>
        <fullName evidence="2">Phage portal protein</fullName>
    </submittedName>
</protein>
<dbReference type="Proteomes" id="UP001205919">
    <property type="component" value="Unassembled WGS sequence"/>
</dbReference>
<dbReference type="EMBL" id="JANFYT010000013">
    <property type="protein sequence ID" value="MCQ4814237.1"/>
    <property type="molecule type" value="Genomic_DNA"/>
</dbReference>
<feature type="compositionally biased region" description="Basic and acidic residues" evidence="1">
    <location>
        <begin position="496"/>
        <end position="514"/>
    </location>
</feature>